<dbReference type="InterPro" id="IPR027417">
    <property type="entry name" value="P-loop_NTPase"/>
</dbReference>
<evidence type="ECO:0000256" key="3">
    <source>
        <dbReference type="ARBA" id="ARBA00022692"/>
    </source>
</evidence>
<dbReference type="InterPro" id="IPR010635">
    <property type="entry name" value="Heparan_SO4-6-sulfoTrfase"/>
</dbReference>
<dbReference type="PANTHER" id="PTHR12812">
    <property type="entry name" value="HEPARAN SULFATE 6-O-SULFOTRANSFERASE 3"/>
    <property type="match status" value="1"/>
</dbReference>
<evidence type="ECO:0000256" key="5">
    <source>
        <dbReference type="ARBA" id="ARBA00023136"/>
    </source>
</evidence>
<reference evidence="7 8" key="1">
    <citation type="submission" date="2020-07" db="EMBL/GenBank/DDBJ databases">
        <title>Halophilic bacteria isolated from french cheeses.</title>
        <authorList>
            <person name="Kothe C.I."/>
            <person name="Farah-Kraiem B."/>
            <person name="Renault P."/>
            <person name="Dridi B."/>
        </authorList>
    </citation>
    <scope>NUCLEOTIDE SEQUENCE [LARGE SCALE GENOMIC DNA]</scope>
    <source>
        <strain evidence="7 8">FME20</strain>
    </source>
</reference>
<dbReference type="InterPro" id="IPR005331">
    <property type="entry name" value="Sulfotransferase"/>
</dbReference>
<organism evidence="7 8">
    <name type="scientific">Halomonas colorata</name>
    <dbReference type="NCBI Taxonomy" id="2742615"/>
    <lineage>
        <taxon>Bacteria</taxon>
        <taxon>Pseudomonadati</taxon>
        <taxon>Pseudomonadota</taxon>
        <taxon>Gammaproteobacteria</taxon>
        <taxon>Oceanospirillales</taxon>
        <taxon>Halomonadaceae</taxon>
        <taxon>Halomonas</taxon>
    </lineage>
</organism>
<keyword evidence="5" id="KW-0472">Membrane</keyword>
<keyword evidence="4" id="KW-1133">Transmembrane helix</keyword>
<gene>
    <name evidence="7" type="ORF">EI547_16350</name>
</gene>
<evidence type="ECO:0000256" key="2">
    <source>
        <dbReference type="ARBA" id="ARBA00022679"/>
    </source>
</evidence>
<accession>A0ABR9G294</accession>
<evidence type="ECO:0000313" key="7">
    <source>
        <dbReference type="EMBL" id="MBE0465010.1"/>
    </source>
</evidence>
<evidence type="ECO:0000256" key="4">
    <source>
        <dbReference type="ARBA" id="ARBA00022989"/>
    </source>
</evidence>
<comment type="caution">
    <text evidence="7">The sequence shown here is derived from an EMBL/GenBank/DDBJ whole genome shotgun (WGS) entry which is preliminary data.</text>
</comment>
<protein>
    <submittedName>
        <fullName evidence="7">Sulfotransferase family 2 domain-containing protein</fullName>
    </submittedName>
</protein>
<proteinExistence type="predicted"/>
<dbReference type="Pfam" id="PF03567">
    <property type="entry name" value="Sulfotransfer_2"/>
    <property type="match status" value="1"/>
</dbReference>
<dbReference type="Proteomes" id="UP001645038">
    <property type="component" value="Unassembled WGS sequence"/>
</dbReference>
<name>A0ABR9G294_9GAMM</name>
<dbReference type="PANTHER" id="PTHR12812:SF0">
    <property type="entry name" value="HEPARAN-SULFATE 6-O-SULFOTRANSFERASE"/>
    <property type="match status" value="1"/>
</dbReference>
<comment type="subcellular location">
    <subcellularLocation>
        <location evidence="1">Membrane</location>
        <topology evidence="1">Single-pass membrane protein</topology>
    </subcellularLocation>
</comment>
<evidence type="ECO:0000256" key="1">
    <source>
        <dbReference type="ARBA" id="ARBA00004167"/>
    </source>
</evidence>
<dbReference type="EMBL" id="RRZB01000055">
    <property type="protein sequence ID" value="MBE0465010.1"/>
    <property type="molecule type" value="Genomic_DNA"/>
</dbReference>
<keyword evidence="6" id="KW-0325">Glycoprotein</keyword>
<dbReference type="RefSeq" id="WP_192539456.1">
    <property type="nucleotide sequence ID" value="NZ_RRZB01000055.1"/>
</dbReference>
<keyword evidence="8" id="KW-1185">Reference proteome</keyword>
<dbReference type="Gene3D" id="3.40.50.300">
    <property type="entry name" value="P-loop containing nucleotide triphosphate hydrolases"/>
    <property type="match status" value="2"/>
</dbReference>
<sequence>MSLFFVHIPKTAGTSFRQGAEKYFSSERIVYDYGANSKVTSPLAKEFLHADQPDFWQFRQALDNPAMISGHVPITRFVSLWGAGNTLTFLREPLQRIASEYAHFVRNMDYKGSFKEFYSDPAMRNRQRRALNGVNVEAIGFIGLTERYSESLEVLNDRFSTQIPEREDNRGKARLEDQHKLDKEDVAELKRLNKRDIELYQYASALFDSRYTMFKSNQPWAHACLVEANAEGVSGWAWWADEQDAPLEVELWVNDELTSTVRAAELRQELCHLLPPRGGYVGFHVPLKLSPLDTVQCRIAATGQRFPLSPRRIDETAA</sequence>
<keyword evidence="3" id="KW-0812">Transmembrane</keyword>
<keyword evidence="2" id="KW-0808">Transferase</keyword>
<evidence type="ECO:0000256" key="6">
    <source>
        <dbReference type="ARBA" id="ARBA00023180"/>
    </source>
</evidence>
<evidence type="ECO:0000313" key="8">
    <source>
        <dbReference type="Proteomes" id="UP001645038"/>
    </source>
</evidence>